<evidence type="ECO:0000313" key="2">
    <source>
        <dbReference type="EMBL" id="EDS45198.1"/>
    </source>
</evidence>
<gene>
    <name evidence="3" type="primary">6037033</name>
    <name evidence="2" type="ORF">CpipJ_CPIJ005479</name>
</gene>
<feature type="chain" id="PRO_5014566660" evidence="1">
    <location>
        <begin position="20"/>
        <end position="123"/>
    </location>
</feature>
<accession>B0WE22</accession>
<dbReference type="VEuPathDB" id="VectorBase:CQUJHB015071"/>
<dbReference type="HOGENOM" id="CLU_2017456_0_0_1"/>
<keyword evidence="1" id="KW-0732">Signal</keyword>
<dbReference type="InParanoid" id="B0WE22"/>
<sequence>MKIIVTLALCLSFVAITLASPAPQSMTAADVSVMQSAEVTLEAADTALTAAANANVSGLSQALKTSLDAAVKNLNTQISKMSPLLFQIVLVGNSASSTTSLKTITASINGSITTIQSVLAKVG</sequence>
<dbReference type="EnsemblMetazoa" id="CPIJ005479-RA">
    <property type="protein sequence ID" value="CPIJ005479-PA"/>
    <property type="gene ID" value="CPIJ005479"/>
</dbReference>
<dbReference type="AlphaFoldDB" id="B0WE22"/>
<evidence type="ECO:0000313" key="4">
    <source>
        <dbReference type="Proteomes" id="UP000002320"/>
    </source>
</evidence>
<evidence type="ECO:0000256" key="1">
    <source>
        <dbReference type="SAM" id="SignalP"/>
    </source>
</evidence>
<feature type="signal peptide" evidence="1">
    <location>
        <begin position="1"/>
        <end position="19"/>
    </location>
</feature>
<name>B0WE22_CULQU</name>
<proteinExistence type="predicted"/>
<evidence type="ECO:0000313" key="3">
    <source>
        <dbReference type="EnsemblMetazoa" id="CPIJ005479-PA"/>
    </source>
</evidence>
<dbReference type="VEuPathDB" id="VectorBase:CPIJ005479"/>
<protein>
    <submittedName>
        <fullName evidence="2 3">Uncharacterized protein</fullName>
    </submittedName>
</protein>
<dbReference type="EMBL" id="DS231904">
    <property type="protein sequence ID" value="EDS45198.1"/>
    <property type="molecule type" value="Genomic_DNA"/>
</dbReference>
<dbReference type="KEGG" id="cqu:CpipJ_CPIJ005479"/>
<keyword evidence="4" id="KW-1185">Reference proteome</keyword>
<organism>
    <name type="scientific">Culex quinquefasciatus</name>
    <name type="common">Southern house mosquito</name>
    <name type="synonym">Culex pungens</name>
    <dbReference type="NCBI Taxonomy" id="7176"/>
    <lineage>
        <taxon>Eukaryota</taxon>
        <taxon>Metazoa</taxon>
        <taxon>Ecdysozoa</taxon>
        <taxon>Arthropoda</taxon>
        <taxon>Hexapoda</taxon>
        <taxon>Insecta</taxon>
        <taxon>Pterygota</taxon>
        <taxon>Neoptera</taxon>
        <taxon>Endopterygota</taxon>
        <taxon>Diptera</taxon>
        <taxon>Nematocera</taxon>
        <taxon>Culicoidea</taxon>
        <taxon>Culicidae</taxon>
        <taxon>Culicinae</taxon>
        <taxon>Culicini</taxon>
        <taxon>Culex</taxon>
        <taxon>Culex</taxon>
    </lineage>
</organism>
<reference evidence="3" key="2">
    <citation type="submission" date="2021-02" db="UniProtKB">
        <authorList>
            <consortium name="EnsemblMetazoa"/>
        </authorList>
    </citation>
    <scope>IDENTIFICATION</scope>
    <source>
        <strain evidence="3">JHB</strain>
    </source>
</reference>
<dbReference type="Proteomes" id="UP000002320">
    <property type="component" value="Unassembled WGS sequence"/>
</dbReference>
<reference evidence="2" key="1">
    <citation type="submission" date="2007-03" db="EMBL/GenBank/DDBJ databases">
        <title>Annotation of Culex pipiens quinquefasciatus.</title>
        <authorList>
            <consortium name="The Broad Institute Genome Sequencing Platform"/>
            <person name="Atkinson P.W."/>
            <person name="Hemingway J."/>
            <person name="Christensen B.M."/>
            <person name="Higgs S."/>
            <person name="Kodira C."/>
            <person name="Hannick L."/>
            <person name="Megy K."/>
            <person name="O'Leary S."/>
            <person name="Pearson M."/>
            <person name="Haas B.J."/>
            <person name="Mauceli E."/>
            <person name="Wortman J.R."/>
            <person name="Lee N.H."/>
            <person name="Guigo R."/>
            <person name="Stanke M."/>
            <person name="Alvarado L."/>
            <person name="Amedeo P."/>
            <person name="Antoine C.H."/>
            <person name="Arensburger P."/>
            <person name="Bidwell S.L."/>
            <person name="Crawford M."/>
            <person name="Camaro F."/>
            <person name="Devon K."/>
            <person name="Engels R."/>
            <person name="Hammond M."/>
            <person name="Howarth C."/>
            <person name="Koehrsen M."/>
            <person name="Lawson D."/>
            <person name="Montgomery P."/>
            <person name="Nene V."/>
            <person name="Nusbaum C."/>
            <person name="Puiu D."/>
            <person name="Romero-Severson J."/>
            <person name="Severson D.W."/>
            <person name="Shumway M."/>
            <person name="Sisk P."/>
            <person name="Stolte C."/>
            <person name="Zeng Q."/>
            <person name="Eisenstadt E."/>
            <person name="Fraser-Liggett C."/>
            <person name="Strausberg R."/>
            <person name="Galagan J."/>
            <person name="Birren B."/>
            <person name="Collins F.H."/>
        </authorList>
    </citation>
    <scope>NUCLEOTIDE SEQUENCE [LARGE SCALE GENOMIC DNA]</scope>
    <source>
        <strain evidence="2">JHB</strain>
    </source>
</reference>